<protein>
    <submittedName>
        <fullName evidence="1">Uncharacterized protein</fullName>
    </submittedName>
</protein>
<proteinExistence type="predicted"/>
<reference evidence="1" key="1">
    <citation type="submission" date="2021-01" db="EMBL/GenBank/DDBJ databases">
        <authorList>
            <person name="Corre E."/>
            <person name="Pelletier E."/>
            <person name="Niang G."/>
            <person name="Scheremetjew M."/>
            <person name="Finn R."/>
            <person name="Kale V."/>
            <person name="Holt S."/>
            <person name="Cochrane G."/>
            <person name="Meng A."/>
            <person name="Brown T."/>
            <person name="Cohen L."/>
        </authorList>
    </citation>
    <scope>NUCLEOTIDE SEQUENCE</scope>
    <source>
        <strain evidence="1">CCMP3107</strain>
    </source>
</reference>
<dbReference type="AlphaFoldDB" id="A0A7S3XYG1"/>
<dbReference type="InterPro" id="IPR036617">
    <property type="entry name" value="BAF_sf"/>
</dbReference>
<name>A0A7S3XYG1_HETAK</name>
<accession>A0A7S3XYG1</accession>
<organism evidence="1">
    <name type="scientific">Heterosigma akashiwo</name>
    <name type="common">Chromophytic alga</name>
    <name type="synonym">Heterosigma carterae</name>
    <dbReference type="NCBI Taxonomy" id="2829"/>
    <lineage>
        <taxon>Eukaryota</taxon>
        <taxon>Sar</taxon>
        <taxon>Stramenopiles</taxon>
        <taxon>Ochrophyta</taxon>
        <taxon>Raphidophyceae</taxon>
        <taxon>Chattonellales</taxon>
        <taxon>Chattonellaceae</taxon>
        <taxon>Heterosigma</taxon>
    </lineage>
</organism>
<sequence>MAPQYHPKRSQVSDEQLAQFLISRITGAVDEVPGVGPVAKRKLAEAEDNIQTAHQLLGKFLSLKGKETNCIEHCETFYQWLKTIGINQYRGAIVRSIAEKANTMMPGIYEGSLYPDDD</sequence>
<evidence type="ECO:0000313" key="1">
    <source>
        <dbReference type="EMBL" id="CAE0635849.1"/>
    </source>
</evidence>
<dbReference type="SUPFAM" id="SSF47798">
    <property type="entry name" value="Barrier-to-autointegration factor, BAF"/>
    <property type="match status" value="1"/>
</dbReference>
<dbReference type="InterPro" id="IPR004122">
    <property type="entry name" value="BAF_prot"/>
</dbReference>
<dbReference type="GO" id="GO:0003677">
    <property type="term" value="F:DNA binding"/>
    <property type="evidence" value="ECO:0007669"/>
    <property type="project" value="InterPro"/>
</dbReference>
<gene>
    <name evidence="1" type="ORF">HAKA00212_LOCUS14609</name>
</gene>
<dbReference type="Pfam" id="PF02961">
    <property type="entry name" value="SAM_BAF"/>
    <property type="match status" value="1"/>
</dbReference>
<dbReference type="Gene3D" id="1.10.150.40">
    <property type="entry name" value="Barrier-to-autointegration factor, BAF"/>
    <property type="match status" value="1"/>
</dbReference>
<dbReference type="EMBL" id="HBIU01031636">
    <property type="protein sequence ID" value="CAE0635849.1"/>
    <property type="molecule type" value="Transcribed_RNA"/>
</dbReference>